<reference evidence="4 5" key="1">
    <citation type="submission" date="2022-05" db="EMBL/GenBank/DDBJ databases">
        <authorList>
            <consortium name="Genoscope - CEA"/>
            <person name="William W."/>
        </authorList>
    </citation>
    <scope>NUCLEOTIDE SEQUENCE [LARGE SCALE GENOMIC DNA]</scope>
</reference>
<name>A0ABN8MP76_9CNID</name>
<dbReference type="InterPro" id="IPR057774">
    <property type="entry name" value="D8C_UMOD/GP2/OIT3-like"/>
</dbReference>
<dbReference type="Proteomes" id="UP001159427">
    <property type="component" value="Unassembled WGS sequence"/>
</dbReference>
<feature type="non-terminal residue" evidence="4">
    <location>
        <position position="148"/>
    </location>
</feature>
<feature type="domain" description="UMOD/GP2/OIT3-like D8C" evidence="3">
    <location>
        <begin position="51"/>
        <end position="129"/>
    </location>
</feature>
<sequence length="148" mass="16995">MVGEMSTIRDAPQCRDYTVLTEPNRQQSFGYGSNSDNRLVPGSYRFQSSSYSRMVDNCIPVRKCSSDLTGWLNGEHPTFEDSIVRREVCFHGLLNCCYRTVQIRVRECQRYYVYELNPSPTERFSRYCASARTFSGALSILQDSINGQ</sequence>
<dbReference type="Pfam" id="PF23283">
    <property type="entry name" value="D8C_UMOD"/>
    <property type="match status" value="1"/>
</dbReference>
<keyword evidence="5" id="KW-1185">Reference proteome</keyword>
<protein>
    <recommendedName>
        <fullName evidence="3">UMOD/GP2/OIT3-like D8C domain-containing protein</fullName>
    </recommendedName>
</protein>
<evidence type="ECO:0000313" key="4">
    <source>
        <dbReference type="EMBL" id="CAH3029197.1"/>
    </source>
</evidence>
<keyword evidence="1" id="KW-0732">Signal</keyword>
<evidence type="ECO:0000259" key="3">
    <source>
        <dbReference type="Pfam" id="PF23283"/>
    </source>
</evidence>
<evidence type="ECO:0000256" key="1">
    <source>
        <dbReference type="ARBA" id="ARBA00022729"/>
    </source>
</evidence>
<keyword evidence="2" id="KW-1015">Disulfide bond</keyword>
<dbReference type="EMBL" id="CALNXI010000557">
    <property type="protein sequence ID" value="CAH3029197.1"/>
    <property type="molecule type" value="Genomic_DNA"/>
</dbReference>
<accession>A0ABN8MP76</accession>
<evidence type="ECO:0000256" key="2">
    <source>
        <dbReference type="ARBA" id="ARBA00023157"/>
    </source>
</evidence>
<comment type="caution">
    <text evidence="4">The sequence shown here is derived from an EMBL/GenBank/DDBJ whole genome shotgun (WGS) entry which is preliminary data.</text>
</comment>
<gene>
    <name evidence="4" type="ORF">PEVE_00035709</name>
</gene>
<evidence type="ECO:0000313" key="5">
    <source>
        <dbReference type="Proteomes" id="UP001159427"/>
    </source>
</evidence>
<proteinExistence type="predicted"/>
<organism evidence="4 5">
    <name type="scientific">Porites evermanni</name>
    <dbReference type="NCBI Taxonomy" id="104178"/>
    <lineage>
        <taxon>Eukaryota</taxon>
        <taxon>Metazoa</taxon>
        <taxon>Cnidaria</taxon>
        <taxon>Anthozoa</taxon>
        <taxon>Hexacorallia</taxon>
        <taxon>Scleractinia</taxon>
        <taxon>Fungiina</taxon>
        <taxon>Poritidae</taxon>
        <taxon>Porites</taxon>
    </lineage>
</organism>